<evidence type="ECO:0000313" key="3">
    <source>
        <dbReference type="EMBL" id="BCL62018.1"/>
    </source>
</evidence>
<organism evidence="3 4">
    <name type="scientific">Desulfomarina profundi</name>
    <dbReference type="NCBI Taxonomy" id="2772557"/>
    <lineage>
        <taxon>Bacteria</taxon>
        <taxon>Pseudomonadati</taxon>
        <taxon>Thermodesulfobacteriota</taxon>
        <taxon>Desulfobulbia</taxon>
        <taxon>Desulfobulbales</taxon>
        <taxon>Desulfobulbaceae</taxon>
        <taxon>Desulfomarina</taxon>
    </lineage>
</organism>
<dbReference type="InterPro" id="IPR001387">
    <property type="entry name" value="Cro/C1-type_HTH"/>
</dbReference>
<keyword evidence="1" id="KW-0238">DNA-binding</keyword>
<dbReference type="Pfam" id="PF01381">
    <property type="entry name" value="HTH_3"/>
    <property type="match status" value="1"/>
</dbReference>
<dbReference type="PANTHER" id="PTHR46797:SF19">
    <property type="entry name" value="BLL2473 PROTEIN"/>
    <property type="match status" value="1"/>
</dbReference>
<evidence type="ECO:0000313" key="4">
    <source>
        <dbReference type="Proteomes" id="UP000826725"/>
    </source>
</evidence>
<dbReference type="KEGG" id="dbk:DGMP_27110"/>
<dbReference type="Pfam" id="PF07883">
    <property type="entry name" value="Cupin_2"/>
    <property type="match status" value="1"/>
</dbReference>
<dbReference type="InterPro" id="IPR050807">
    <property type="entry name" value="TransReg_Diox_bact_type"/>
</dbReference>
<dbReference type="GO" id="GO:0003677">
    <property type="term" value="F:DNA binding"/>
    <property type="evidence" value="ECO:0007669"/>
    <property type="project" value="UniProtKB-KW"/>
</dbReference>
<evidence type="ECO:0000256" key="1">
    <source>
        <dbReference type="ARBA" id="ARBA00023125"/>
    </source>
</evidence>
<reference evidence="3" key="1">
    <citation type="submission" date="2020-09" db="EMBL/GenBank/DDBJ databases">
        <title>Desulfogranum mesoprofundum gen. nov., sp. nov., a novel mesophilic, sulfate-reducing chemolithoautotroph isolated from a deep-sea hydrothermal vent chimney in the Suiyo Seamount.</title>
        <authorList>
            <person name="Hashimoto Y."/>
            <person name="Nakagawa S."/>
        </authorList>
    </citation>
    <scope>NUCLEOTIDE SEQUENCE</scope>
    <source>
        <strain evidence="3">KT2</strain>
    </source>
</reference>
<dbReference type="Proteomes" id="UP000826725">
    <property type="component" value="Chromosome"/>
</dbReference>
<dbReference type="SMART" id="SM00530">
    <property type="entry name" value="HTH_XRE"/>
    <property type="match status" value="1"/>
</dbReference>
<dbReference type="InterPro" id="IPR013096">
    <property type="entry name" value="Cupin_2"/>
</dbReference>
<evidence type="ECO:0000259" key="2">
    <source>
        <dbReference type="PROSITE" id="PS50943"/>
    </source>
</evidence>
<dbReference type="EMBL" id="AP024086">
    <property type="protein sequence ID" value="BCL62018.1"/>
    <property type="molecule type" value="Genomic_DNA"/>
</dbReference>
<dbReference type="PROSITE" id="PS50943">
    <property type="entry name" value="HTH_CROC1"/>
    <property type="match status" value="1"/>
</dbReference>
<dbReference type="AlphaFoldDB" id="A0A8D5FMV7"/>
<dbReference type="GO" id="GO:0003700">
    <property type="term" value="F:DNA-binding transcription factor activity"/>
    <property type="evidence" value="ECO:0007669"/>
    <property type="project" value="TreeGrafter"/>
</dbReference>
<keyword evidence="4" id="KW-1185">Reference proteome</keyword>
<accession>A0A8D5FMV7</accession>
<sequence length="195" mass="21889">MSHTIQNELASLDLGNQIRKLRKKRGLTLQELSELTGLSKPNLSQIENNIVTPPVATLLKISSALGVQIGHFFQTTSLESNIVVVRREDRYGIARGPHISHIGYQYEPLAYPKVEKSMEPFIVRMEERDPDDMTFNNHRGEEFLFVLDGKLEFICGETTVTLKQGDSLYFDSGIPHGYRGIDGPATSLVVIYKPS</sequence>
<feature type="domain" description="HTH cro/C1-type" evidence="2">
    <location>
        <begin position="18"/>
        <end position="72"/>
    </location>
</feature>
<dbReference type="RefSeq" id="WP_228854422.1">
    <property type="nucleotide sequence ID" value="NZ_AP024086.1"/>
</dbReference>
<dbReference type="PANTHER" id="PTHR46797">
    <property type="entry name" value="HTH-TYPE TRANSCRIPTIONAL REGULATOR"/>
    <property type="match status" value="1"/>
</dbReference>
<dbReference type="CDD" id="cd02209">
    <property type="entry name" value="cupin_XRE_C"/>
    <property type="match status" value="1"/>
</dbReference>
<name>A0A8D5FMV7_9BACT</name>
<protein>
    <submittedName>
        <fullName evidence="3">Transcriptional regulator</fullName>
    </submittedName>
</protein>
<proteinExistence type="predicted"/>
<dbReference type="CDD" id="cd00093">
    <property type="entry name" value="HTH_XRE"/>
    <property type="match status" value="1"/>
</dbReference>
<gene>
    <name evidence="3" type="ORF">DGMP_27110</name>
</gene>
<dbReference type="GO" id="GO:0005829">
    <property type="term" value="C:cytosol"/>
    <property type="evidence" value="ECO:0007669"/>
    <property type="project" value="TreeGrafter"/>
</dbReference>